<dbReference type="AlphaFoldDB" id="R6TRQ4"/>
<comment type="caution">
    <text evidence="2">The sequence shown here is derived from an EMBL/GenBank/DDBJ whole genome shotgun (WGS) entry which is preliminary data.</text>
</comment>
<accession>R6TRQ4</accession>
<evidence type="ECO:0000256" key="1">
    <source>
        <dbReference type="SAM" id="Phobius"/>
    </source>
</evidence>
<protein>
    <recommendedName>
        <fullName evidence="4">RanBP2-type domain-containing protein</fullName>
    </recommendedName>
</protein>
<gene>
    <name evidence="2" type="ORF">BN626_00299</name>
</gene>
<keyword evidence="1" id="KW-0812">Transmembrane</keyword>
<keyword evidence="1" id="KW-1133">Transmembrane helix</keyword>
<proteinExistence type="predicted"/>
<name>R6TRQ4_9FIRM</name>
<evidence type="ECO:0008006" key="4">
    <source>
        <dbReference type="Google" id="ProtNLM"/>
    </source>
</evidence>
<feature type="transmembrane region" description="Helical" evidence="1">
    <location>
        <begin position="12"/>
        <end position="32"/>
    </location>
</feature>
<dbReference type="EMBL" id="CBFV010000019">
    <property type="protein sequence ID" value="CDC70556.1"/>
    <property type="molecule type" value="Genomic_DNA"/>
</dbReference>
<dbReference type="Proteomes" id="UP000018162">
    <property type="component" value="Unassembled WGS sequence"/>
</dbReference>
<organism evidence="2 3">
    <name type="scientific">Agathobacter rectalis CAG:36</name>
    <dbReference type="NCBI Taxonomy" id="1263079"/>
    <lineage>
        <taxon>Bacteria</taxon>
        <taxon>Bacillati</taxon>
        <taxon>Bacillota</taxon>
        <taxon>Clostridia</taxon>
        <taxon>Lachnospirales</taxon>
        <taxon>Lachnospiraceae</taxon>
        <taxon>Agathobacter</taxon>
    </lineage>
</organism>
<reference evidence="2" key="1">
    <citation type="submission" date="2012-11" db="EMBL/GenBank/DDBJ databases">
        <title>Dependencies among metagenomic species, viruses, plasmids and units of genetic variation.</title>
        <authorList>
            <person name="Nielsen H.B."/>
            <person name="Almeida M."/>
            <person name="Juncker A.S."/>
            <person name="Rasmussen S."/>
            <person name="Li J."/>
            <person name="Sunagawa S."/>
            <person name="Plichta D."/>
            <person name="Gautier L."/>
            <person name="Le Chatelier E."/>
            <person name="Peletier E."/>
            <person name="Bonde I."/>
            <person name="Nielsen T."/>
            <person name="Manichanh C."/>
            <person name="Arumugam M."/>
            <person name="Batto J."/>
            <person name="Santos M.B.Q.D."/>
            <person name="Blom N."/>
            <person name="Borruel N."/>
            <person name="Burgdorf K.S."/>
            <person name="Boumezbeur F."/>
            <person name="Casellas F."/>
            <person name="Dore J."/>
            <person name="Guarner F."/>
            <person name="Hansen T."/>
            <person name="Hildebrand F."/>
            <person name="Kaas R.S."/>
            <person name="Kennedy S."/>
            <person name="Kristiansen K."/>
            <person name="Kultima J.R."/>
            <person name="Leonard P."/>
            <person name="Levenez F."/>
            <person name="Lund O."/>
            <person name="Moumen B."/>
            <person name="Le Paslier D."/>
            <person name="Pons N."/>
            <person name="Pedersen O."/>
            <person name="Prifti E."/>
            <person name="Qin J."/>
            <person name="Raes J."/>
            <person name="Tap J."/>
            <person name="Tims S."/>
            <person name="Ussery D.W."/>
            <person name="Yamada T."/>
            <person name="MetaHit consortium"/>
            <person name="Renault P."/>
            <person name="Sicheritz-Ponten T."/>
            <person name="Bork P."/>
            <person name="Wang J."/>
            <person name="Brunak S."/>
            <person name="Ehrlich S.D."/>
        </authorList>
    </citation>
    <scope>NUCLEOTIDE SEQUENCE [LARGE SCALE GENOMIC DNA]</scope>
</reference>
<sequence>MRESNQGMQKTCIRLGVIIIIVGIIGSIALAWINGVTIETNSYFGVSKERSVPLTCAWLLGGLFSTAIGAVIMFSLAEILERLEMLDSSSQQIEHRVNSIESKKSEAEEIKYNNAWKCPKCGRMNPSYTGTCACGYCK</sequence>
<feature type="transmembrane region" description="Helical" evidence="1">
    <location>
        <begin position="52"/>
        <end position="76"/>
    </location>
</feature>
<keyword evidence="1" id="KW-0472">Membrane</keyword>
<evidence type="ECO:0000313" key="3">
    <source>
        <dbReference type="Proteomes" id="UP000018162"/>
    </source>
</evidence>
<evidence type="ECO:0000313" key="2">
    <source>
        <dbReference type="EMBL" id="CDC70556.1"/>
    </source>
</evidence>